<proteinExistence type="predicted"/>
<accession>A0AAE1FJZ0</accession>
<organism evidence="1 2">
    <name type="scientific">Petrolisthes cinctipes</name>
    <name type="common">Flat porcelain crab</name>
    <dbReference type="NCBI Taxonomy" id="88211"/>
    <lineage>
        <taxon>Eukaryota</taxon>
        <taxon>Metazoa</taxon>
        <taxon>Ecdysozoa</taxon>
        <taxon>Arthropoda</taxon>
        <taxon>Crustacea</taxon>
        <taxon>Multicrustacea</taxon>
        <taxon>Malacostraca</taxon>
        <taxon>Eumalacostraca</taxon>
        <taxon>Eucarida</taxon>
        <taxon>Decapoda</taxon>
        <taxon>Pleocyemata</taxon>
        <taxon>Anomura</taxon>
        <taxon>Galatheoidea</taxon>
        <taxon>Porcellanidae</taxon>
        <taxon>Petrolisthes</taxon>
    </lineage>
</organism>
<name>A0AAE1FJZ0_PETCI</name>
<dbReference type="AlphaFoldDB" id="A0AAE1FJZ0"/>
<keyword evidence="2" id="KW-1185">Reference proteome</keyword>
<reference evidence="1" key="1">
    <citation type="submission" date="2023-10" db="EMBL/GenBank/DDBJ databases">
        <title>Genome assemblies of two species of porcelain crab, Petrolisthes cinctipes and Petrolisthes manimaculis (Anomura: Porcellanidae).</title>
        <authorList>
            <person name="Angst P."/>
        </authorList>
    </citation>
    <scope>NUCLEOTIDE SEQUENCE</scope>
    <source>
        <strain evidence="1">PB745_01</strain>
        <tissue evidence="1">Gill</tissue>
    </source>
</reference>
<comment type="caution">
    <text evidence="1">The sequence shown here is derived from an EMBL/GenBank/DDBJ whole genome shotgun (WGS) entry which is preliminary data.</text>
</comment>
<evidence type="ECO:0000313" key="2">
    <source>
        <dbReference type="Proteomes" id="UP001286313"/>
    </source>
</evidence>
<evidence type="ECO:0000313" key="1">
    <source>
        <dbReference type="EMBL" id="KAK3874991.1"/>
    </source>
</evidence>
<gene>
    <name evidence="1" type="ORF">Pcinc_020112</name>
</gene>
<sequence length="86" mass="9193">MQCRLRVGIGGAQARTTIFRTNNPITLLPLPLALYHSAIKVTPLSQRPSVLGFCLHVCGSPVLSCPTSACIPVDFSSSIFTLAIPR</sequence>
<dbReference type="EMBL" id="JAWQEG010002025">
    <property type="protein sequence ID" value="KAK3874991.1"/>
    <property type="molecule type" value="Genomic_DNA"/>
</dbReference>
<protein>
    <submittedName>
        <fullName evidence="1">Uncharacterized protein</fullName>
    </submittedName>
</protein>
<dbReference type="Proteomes" id="UP001286313">
    <property type="component" value="Unassembled WGS sequence"/>
</dbReference>